<dbReference type="Proteomes" id="UP001302316">
    <property type="component" value="Unassembled WGS sequence"/>
</dbReference>
<dbReference type="EMBL" id="JAYGII010000027">
    <property type="protein sequence ID" value="MEA5446322.1"/>
    <property type="molecule type" value="Genomic_DNA"/>
</dbReference>
<feature type="compositionally biased region" description="Basic and acidic residues" evidence="1">
    <location>
        <begin position="1"/>
        <end position="20"/>
    </location>
</feature>
<accession>A0AAP6MMQ0</accession>
<reference evidence="2 3" key="1">
    <citation type="submission" date="2023-12" db="EMBL/GenBank/DDBJ databases">
        <title>Whole-genome sequencing of halo(alkali)philic microorganisms from hypersaline lakes.</title>
        <authorList>
            <person name="Sorokin D.Y."/>
            <person name="Merkel A.Y."/>
            <person name="Messina E."/>
            <person name="Yakimov M."/>
        </authorList>
    </citation>
    <scope>NUCLEOTIDE SEQUENCE [LARGE SCALE GENOMIC DNA]</scope>
    <source>
        <strain evidence="2 3">AB-CW1</strain>
    </source>
</reference>
<feature type="region of interest" description="Disordered" evidence="1">
    <location>
        <begin position="1"/>
        <end position="33"/>
    </location>
</feature>
<evidence type="ECO:0000256" key="1">
    <source>
        <dbReference type="SAM" id="MobiDB-lite"/>
    </source>
</evidence>
<protein>
    <submittedName>
        <fullName evidence="2">Uncharacterized protein</fullName>
    </submittedName>
</protein>
<proteinExistence type="predicted"/>
<keyword evidence="3" id="KW-1185">Reference proteome</keyword>
<dbReference type="RefSeq" id="WP_346052474.1">
    <property type="nucleotide sequence ID" value="NZ_JAYGII010000027.1"/>
</dbReference>
<evidence type="ECO:0000313" key="3">
    <source>
        <dbReference type="Proteomes" id="UP001302316"/>
    </source>
</evidence>
<sequence>MARLTEEERRQLREAAERPVEQPPQDEDERFVAPSPEARLRYIRFATQAARFHRPAPFRPMRGNNWKL</sequence>
<name>A0AAP6MMQ0_9GAMM</name>
<dbReference type="AlphaFoldDB" id="A0AAP6MMQ0"/>
<comment type="caution">
    <text evidence="2">The sequence shown here is derived from an EMBL/GenBank/DDBJ whole genome shotgun (WGS) entry which is preliminary data.</text>
</comment>
<evidence type="ECO:0000313" key="2">
    <source>
        <dbReference type="EMBL" id="MEA5446322.1"/>
    </source>
</evidence>
<gene>
    <name evidence="2" type="ORF">VCB98_10875</name>
</gene>
<organism evidence="2 3">
    <name type="scientific">Natronospira elongata</name>
    <dbReference type="NCBI Taxonomy" id="3110268"/>
    <lineage>
        <taxon>Bacteria</taxon>
        <taxon>Pseudomonadati</taxon>
        <taxon>Pseudomonadota</taxon>
        <taxon>Gammaproteobacteria</taxon>
        <taxon>Natronospirales</taxon>
        <taxon>Natronospiraceae</taxon>
        <taxon>Natronospira</taxon>
    </lineage>
</organism>